<dbReference type="InterPro" id="IPR015424">
    <property type="entry name" value="PyrdxlP-dep_Trfase"/>
</dbReference>
<dbReference type="GO" id="GO:0009102">
    <property type="term" value="P:biotin biosynthetic process"/>
    <property type="evidence" value="ECO:0007669"/>
    <property type="project" value="InterPro"/>
</dbReference>
<dbReference type="CDD" id="cd03109">
    <property type="entry name" value="DTBS"/>
    <property type="match status" value="1"/>
</dbReference>
<dbReference type="HAMAP" id="MF_00336">
    <property type="entry name" value="BioD"/>
    <property type="match status" value="1"/>
</dbReference>
<keyword evidence="1" id="KW-0032">Aminotransferase</keyword>
<evidence type="ECO:0000313" key="4">
    <source>
        <dbReference type="Proteomes" id="UP001211065"/>
    </source>
</evidence>
<dbReference type="GO" id="GO:0005739">
    <property type="term" value="C:mitochondrion"/>
    <property type="evidence" value="ECO:0007669"/>
    <property type="project" value="TreeGrafter"/>
</dbReference>
<dbReference type="Gene3D" id="3.40.50.300">
    <property type="entry name" value="P-loop containing nucleotide triphosphate hydrolases"/>
    <property type="match status" value="1"/>
</dbReference>
<accession>A0AAD5Y1X5</accession>
<keyword evidence="4" id="KW-1185">Reference proteome</keyword>
<proteinExistence type="inferred from homology"/>
<comment type="caution">
    <text evidence="3">The sequence shown here is derived from an EMBL/GenBank/DDBJ whole genome shotgun (WGS) entry which is preliminary data.</text>
</comment>
<dbReference type="AlphaFoldDB" id="A0AAD5Y1X5"/>
<dbReference type="InterPro" id="IPR015421">
    <property type="entry name" value="PyrdxlP-dep_Trfase_major"/>
</dbReference>
<dbReference type="Gene3D" id="3.40.640.10">
    <property type="entry name" value="Type I PLP-dependent aspartate aminotransferase-like (Major domain)"/>
    <property type="match status" value="1"/>
</dbReference>
<name>A0AAD5Y1X5_9FUNG</name>
<dbReference type="PANTHER" id="PTHR42684">
    <property type="entry name" value="ADENOSYLMETHIONINE-8-AMINO-7-OXONONANOATE AMINOTRANSFERASE"/>
    <property type="match status" value="1"/>
</dbReference>
<organism evidence="3 4">
    <name type="scientific">Clydaea vesicula</name>
    <dbReference type="NCBI Taxonomy" id="447962"/>
    <lineage>
        <taxon>Eukaryota</taxon>
        <taxon>Fungi</taxon>
        <taxon>Fungi incertae sedis</taxon>
        <taxon>Chytridiomycota</taxon>
        <taxon>Chytridiomycota incertae sedis</taxon>
        <taxon>Chytridiomycetes</taxon>
        <taxon>Lobulomycetales</taxon>
        <taxon>Lobulomycetaceae</taxon>
        <taxon>Clydaea</taxon>
    </lineage>
</organism>
<dbReference type="InterPro" id="IPR027417">
    <property type="entry name" value="P-loop_NTPase"/>
</dbReference>
<evidence type="ECO:0000256" key="1">
    <source>
        <dbReference type="ARBA" id="ARBA00022576"/>
    </source>
</evidence>
<dbReference type="Pfam" id="PF00202">
    <property type="entry name" value="Aminotran_3"/>
    <property type="match status" value="2"/>
</dbReference>
<gene>
    <name evidence="3" type="ORF">HK099_001210</name>
</gene>
<dbReference type="SUPFAM" id="SSF52540">
    <property type="entry name" value="P-loop containing nucleoside triphosphate hydrolases"/>
    <property type="match status" value="1"/>
</dbReference>
<dbReference type="PANTHER" id="PTHR42684:SF3">
    <property type="entry name" value="ADENOSYLMETHIONINE-8-AMINO-7-OXONONANOATE AMINOTRANSFERASE"/>
    <property type="match status" value="1"/>
</dbReference>
<dbReference type="GO" id="GO:0030170">
    <property type="term" value="F:pyridoxal phosphate binding"/>
    <property type="evidence" value="ECO:0007669"/>
    <property type="project" value="InterPro"/>
</dbReference>
<dbReference type="Pfam" id="PF13500">
    <property type="entry name" value="AAA_26"/>
    <property type="match status" value="1"/>
</dbReference>
<protein>
    <recommendedName>
        <fullName evidence="5">Dethiobiotin synthase</fullName>
    </recommendedName>
</protein>
<dbReference type="NCBIfam" id="TIGR00347">
    <property type="entry name" value="bioD"/>
    <property type="match status" value="1"/>
</dbReference>
<dbReference type="SUPFAM" id="SSF53383">
    <property type="entry name" value="PLP-dependent transferases"/>
    <property type="match status" value="1"/>
</dbReference>
<dbReference type="GO" id="GO:0004015">
    <property type="term" value="F:adenosylmethionine-8-amino-7-oxononanoate transaminase activity"/>
    <property type="evidence" value="ECO:0007669"/>
    <property type="project" value="TreeGrafter"/>
</dbReference>
<keyword evidence="2" id="KW-0808">Transferase</keyword>
<dbReference type="GO" id="GO:0004141">
    <property type="term" value="F:dethiobiotin synthase activity"/>
    <property type="evidence" value="ECO:0007669"/>
    <property type="project" value="InterPro"/>
</dbReference>
<evidence type="ECO:0000256" key="2">
    <source>
        <dbReference type="ARBA" id="ARBA00022679"/>
    </source>
</evidence>
<dbReference type="InterPro" id="IPR004472">
    <property type="entry name" value="DTB_synth_BioD"/>
</dbReference>
<reference evidence="3" key="1">
    <citation type="submission" date="2020-05" db="EMBL/GenBank/DDBJ databases">
        <title>Phylogenomic resolution of chytrid fungi.</title>
        <authorList>
            <person name="Stajich J.E."/>
            <person name="Amses K."/>
            <person name="Simmons R."/>
            <person name="Seto K."/>
            <person name="Myers J."/>
            <person name="Bonds A."/>
            <person name="Quandt C.A."/>
            <person name="Barry K."/>
            <person name="Liu P."/>
            <person name="Grigoriev I."/>
            <person name="Longcore J.E."/>
            <person name="James T.Y."/>
        </authorList>
    </citation>
    <scope>NUCLEOTIDE SEQUENCE</scope>
    <source>
        <strain evidence="3">JEL0476</strain>
    </source>
</reference>
<dbReference type="Proteomes" id="UP001211065">
    <property type="component" value="Unassembled WGS sequence"/>
</dbReference>
<dbReference type="GO" id="GO:0000287">
    <property type="term" value="F:magnesium ion binding"/>
    <property type="evidence" value="ECO:0007669"/>
    <property type="project" value="InterPro"/>
</dbReference>
<evidence type="ECO:0008006" key="5">
    <source>
        <dbReference type="Google" id="ProtNLM"/>
    </source>
</evidence>
<dbReference type="InterPro" id="IPR005814">
    <property type="entry name" value="Aminotrans_3"/>
</dbReference>
<sequence>MFSETLPIYLIFGANTDVGKTICTTSIVNSASINGYNPAYIKPVQTGYPLDSDAEFVRRYTNASVQTLYSYSTPASPHLTALEENRVISDEDLLIKIEEKILETMKLKTSKLLLLETAGGVNSPTMSGTLQSDVFRKFRFPVILIGDSKLGGISTTISSYESLKIRGYDVPILIFFENKKYLNHEIIKQHVSSETTIFLLTTPPKNENLHNNNGNKDLVKYFEDSAKTAELILKKLAALHKARFERLKELNDDGEKKVWWPFTQHRAFSQGKRAMVIDSAYNDDFTIFKPDEAQYSSDRLFDGCASWWTQGLGHGNPHMAKEAAYAAGRYGHVISPEAIHEPAQALAEEILSSAGKDWASRVFYSDNGSTAIEVALKMAFTKTSLESQKKMLIDKPSNEIIQWNVIGLEGSYHGDTIGAMDISDPSVYNAKVHWYTGKGFWFNPPTYYEKNKRFYLNISDSIVSSVELDTEEIEFNSMAEIFSVKRNKSYLRKVYNKYIVNGLKKFLQNNLNVKKKFGALVIEPLILGAGGMLFIDPLFQKELIFCARNPELWDASSPPLPVVFDEIFVGMYRLGVNLPSVASLFTCDDDFSYLPDIACYAKCLTGGLLPLSVTVTTDEIFKVFDGDSKLEALLHGHSYTAHPIGCQVALYSLKEYKKISLNKKFEWTIWDAQLLTTISCSEKVARVNSFGTILVVELNSQMKGYLSNKESLKLVENLKSSKGIFCRPLGNLVYFMASQRSLRKDLDLILNNIWKAIQDL</sequence>
<evidence type="ECO:0000313" key="3">
    <source>
        <dbReference type="EMBL" id="KAJ3223384.1"/>
    </source>
</evidence>
<dbReference type="EMBL" id="JADGJW010000132">
    <property type="protein sequence ID" value="KAJ3223384.1"/>
    <property type="molecule type" value="Genomic_DNA"/>
</dbReference>
<dbReference type="GO" id="GO:0005524">
    <property type="term" value="F:ATP binding"/>
    <property type="evidence" value="ECO:0007669"/>
    <property type="project" value="InterPro"/>
</dbReference>